<dbReference type="Gene3D" id="3.30.70.100">
    <property type="match status" value="1"/>
</dbReference>
<dbReference type="Proteomes" id="UP000772434">
    <property type="component" value="Unassembled WGS sequence"/>
</dbReference>
<dbReference type="AlphaFoldDB" id="A0A9P5TY20"/>
<sequence length="124" mass="13877">MVSFEPPKSTPSGKVILVATAHVKPGKKGITIEALKAGQKRTNSNEEPGTLTFRVTCRIDSEGSFSFWILYILTKIYRCMQEEYASAAAHKEHQASPGFQNFVRILKEQDILDGELSIKYLDDI</sequence>
<organism evidence="1 2">
    <name type="scientific">Rhodocollybia butyracea</name>
    <dbReference type="NCBI Taxonomy" id="206335"/>
    <lineage>
        <taxon>Eukaryota</taxon>
        <taxon>Fungi</taxon>
        <taxon>Dikarya</taxon>
        <taxon>Basidiomycota</taxon>
        <taxon>Agaricomycotina</taxon>
        <taxon>Agaricomycetes</taxon>
        <taxon>Agaricomycetidae</taxon>
        <taxon>Agaricales</taxon>
        <taxon>Marasmiineae</taxon>
        <taxon>Omphalotaceae</taxon>
        <taxon>Rhodocollybia</taxon>
    </lineage>
</organism>
<name>A0A9P5TY20_9AGAR</name>
<protein>
    <recommendedName>
        <fullName evidence="3">ABM domain-containing protein</fullName>
    </recommendedName>
</protein>
<dbReference type="InterPro" id="IPR011008">
    <property type="entry name" value="Dimeric_a/b-barrel"/>
</dbReference>
<accession>A0A9P5TY20</accession>
<reference evidence="1" key="1">
    <citation type="submission" date="2020-11" db="EMBL/GenBank/DDBJ databases">
        <authorList>
            <consortium name="DOE Joint Genome Institute"/>
            <person name="Ahrendt S."/>
            <person name="Riley R."/>
            <person name="Andreopoulos W."/>
            <person name="Labutti K."/>
            <person name="Pangilinan J."/>
            <person name="Ruiz-Duenas F.J."/>
            <person name="Barrasa J.M."/>
            <person name="Sanchez-Garcia M."/>
            <person name="Camarero S."/>
            <person name="Miyauchi S."/>
            <person name="Serrano A."/>
            <person name="Linde D."/>
            <person name="Babiker R."/>
            <person name="Drula E."/>
            <person name="Ayuso-Fernandez I."/>
            <person name="Pacheco R."/>
            <person name="Padilla G."/>
            <person name="Ferreira P."/>
            <person name="Barriuso J."/>
            <person name="Kellner H."/>
            <person name="Castanera R."/>
            <person name="Alfaro M."/>
            <person name="Ramirez L."/>
            <person name="Pisabarro A.G."/>
            <person name="Kuo A."/>
            <person name="Tritt A."/>
            <person name="Lipzen A."/>
            <person name="He G."/>
            <person name="Yan M."/>
            <person name="Ng V."/>
            <person name="Cullen D."/>
            <person name="Martin F."/>
            <person name="Rosso M.-N."/>
            <person name="Henrissat B."/>
            <person name="Hibbett D."/>
            <person name="Martinez A.T."/>
            <person name="Grigoriev I.V."/>
        </authorList>
    </citation>
    <scope>NUCLEOTIDE SEQUENCE</scope>
    <source>
        <strain evidence="1">AH 40177</strain>
    </source>
</reference>
<comment type="caution">
    <text evidence="1">The sequence shown here is derived from an EMBL/GenBank/DDBJ whole genome shotgun (WGS) entry which is preliminary data.</text>
</comment>
<dbReference type="OrthoDB" id="2870864at2759"/>
<evidence type="ECO:0008006" key="3">
    <source>
        <dbReference type="Google" id="ProtNLM"/>
    </source>
</evidence>
<evidence type="ECO:0000313" key="1">
    <source>
        <dbReference type="EMBL" id="KAF9052575.1"/>
    </source>
</evidence>
<proteinExistence type="predicted"/>
<dbReference type="SUPFAM" id="SSF54909">
    <property type="entry name" value="Dimeric alpha+beta barrel"/>
    <property type="match status" value="1"/>
</dbReference>
<gene>
    <name evidence="1" type="ORF">BDP27DRAFT_1373410</name>
</gene>
<keyword evidence="2" id="KW-1185">Reference proteome</keyword>
<evidence type="ECO:0000313" key="2">
    <source>
        <dbReference type="Proteomes" id="UP000772434"/>
    </source>
</evidence>
<dbReference type="EMBL" id="JADNRY010000449">
    <property type="protein sequence ID" value="KAF9052575.1"/>
    <property type="molecule type" value="Genomic_DNA"/>
</dbReference>